<feature type="domain" description="RNase III" evidence="1">
    <location>
        <begin position="2"/>
        <end position="119"/>
    </location>
</feature>
<evidence type="ECO:0000313" key="3">
    <source>
        <dbReference type="Proteomes" id="UP000191342"/>
    </source>
</evidence>
<dbReference type="SUPFAM" id="SSF69065">
    <property type="entry name" value="RNase III domain-like"/>
    <property type="match status" value="1"/>
</dbReference>
<dbReference type="PROSITE" id="PS50142">
    <property type="entry name" value="RNASE_3_2"/>
    <property type="match status" value="1"/>
</dbReference>
<organism evidence="2 3">
    <name type="scientific">Penicillium flavigenum</name>
    <dbReference type="NCBI Taxonomy" id="254877"/>
    <lineage>
        <taxon>Eukaryota</taxon>
        <taxon>Fungi</taxon>
        <taxon>Dikarya</taxon>
        <taxon>Ascomycota</taxon>
        <taxon>Pezizomycotina</taxon>
        <taxon>Eurotiomycetes</taxon>
        <taxon>Eurotiomycetidae</taxon>
        <taxon>Eurotiales</taxon>
        <taxon>Aspergillaceae</taxon>
        <taxon>Penicillium</taxon>
    </lineage>
</organism>
<gene>
    <name evidence="2" type="ORF">PENFLA_c010G04799</name>
</gene>
<dbReference type="GO" id="GO:0004525">
    <property type="term" value="F:ribonuclease III activity"/>
    <property type="evidence" value="ECO:0007669"/>
    <property type="project" value="InterPro"/>
</dbReference>
<dbReference type="Gene3D" id="1.10.1520.10">
    <property type="entry name" value="Ribonuclease III domain"/>
    <property type="match status" value="1"/>
</dbReference>
<evidence type="ECO:0000313" key="2">
    <source>
        <dbReference type="EMBL" id="OQE24011.1"/>
    </source>
</evidence>
<sequence length="159" mass="18060">MEPELESLISYQFHDPSLMEEALEEAGPQTEGNERLALLGDKILQLMLLHRWYMEGNTTEQGTNLLQIYASNKQLTSRARALDFPKFITQRLDLKRSVPDHTLATTLKAILGAVWLDSEESVRKVKNTMERIGLYPPEISLYPAKFGGQNRQEGVSTHC</sequence>
<comment type="caution">
    <text evidence="2">The sequence shown here is derived from an EMBL/GenBank/DDBJ whole genome shotgun (WGS) entry which is preliminary data.</text>
</comment>
<dbReference type="Proteomes" id="UP000191342">
    <property type="component" value="Unassembled WGS sequence"/>
</dbReference>
<evidence type="ECO:0000259" key="1">
    <source>
        <dbReference type="PROSITE" id="PS50142"/>
    </source>
</evidence>
<dbReference type="OrthoDB" id="67027at2759"/>
<protein>
    <recommendedName>
        <fullName evidence="1">RNase III domain-containing protein</fullName>
    </recommendedName>
</protein>
<dbReference type="AlphaFoldDB" id="A0A1V6TCU6"/>
<reference evidence="3" key="1">
    <citation type="journal article" date="2017" name="Nat. Microbiol.">
        <title>Global analysis of biosynthetic gene clusters reveals vast potential of secondary metabolite production in Penicillium species.</title>
        <authorList>
            <person name="Nielsen J.C."/>
            <person name="Grijseels S."/>
            <person name="Prigent S."/>
            <person name="Ji B."/>
            <person name="Dainat J."/>
            <person name="Nielsen K.F."/>
            <person name="Frisvad J.C."/>
            <person name="Workman M."/>
            <person name="Nielsen J."/>
        </authorList>
    </citation>
    <scope>NUCLEOTIDE SEQUENCE [LARGE SCALE GENOMIC DNA]</scope>
    <source>
        <strain evidence="3">IBT 14082</strain>
    </source>
</reference>
<dbReference type="SMART" id="SM00535">
    <property type="entry name" value="RIBOc"/>
    <property type="match status" value="1"/>
</dbReference>
<name>A0A1V6TCU6_9EURO</name>
<dbReference type="CDD" id="cd00593">
    <property type="entry name" value="RIBOc"/>
    <property type="match status" value="1"/>
</dbReference>
<dbReference type="Pfam" id="PF00636">
    <property type="entry name" value="Ribonuclease_3"/>
    <property type="match status" value="1"/>
</dbReference>
<dbReference type="EMBL" id="MLQL01000010">
    <property type="protein sequence ID" value="OQE24011.1"/>
    <property type="molecule type" value="Genomic_DNA"/>
</dbReference>
<accession>A0A1V6TCU6</accession>
<dbReference type="STRING" id="254877.A0A1V6TCU6"/>
<dbReference type="GO" id="GO:0006396">
    <property type="term" value="P:RNA processing"/>
    <property type="evidence" value="ECO:0007669"/>
    <property type="project" value="InterPro"/>
</dbReference>
<keyword evidence="3" id="KW-1185">Reference proteome</keyword>
<dbReference type="InterPro" id="IPR036389">
    <property type="entry name" value="RNase_III_sf"/>
</dbReference>
<proteinExistence type="predicted"/>
<dbReference type="InterPro" id="IPR000999">
    <property type="entry name" value="RNase_III_dom"/>
</dbReference>